<dbReference type="InterPro" id="IPR033876">
    <property type="entry name" value="SAP-like"/>
</dbReference>
<evidence type="ECO:0000256" key="7">
    <source>
        <dbReference type="ARBA" id="ARBA00068059"/>
    </source>
</evidence>
<dbReference type="PANTHER" id="PTHR47966:SF65">
    <property type="entry name" value="ASPARTIC-TYPE ENDOPEPTIDASE"/>
    <property type="match status" value="1"/>
</dbReference>
<feature type="disulfide bond" evidence="9">
    <location>
        <begin position="315"/>
        <end position="363"/>
    </location>
</feature>
<feature type="active site" evidence="8">
    <location>
        <position position="87"/>
    </location>
</feature>
<dbReference type="PROSITE" id="PS51767">
    <property type="entry name" value="PEPTIDASE_A1"/>
    <property type="match status" value="1"/>
</dbReference>
<dbReference type="InterPro" id="IPR001969">
    <property type="entry name" value="Aspartic_peptidase_AS"/>
</dbReference>
<keyword evidence="9" id="KW-1015">Disulfide bond</keyword>
<evidence type="ECO:0000256" key="11">
    <source>
        <dbReference type="SAM" id="SignalP"/>
    </source>
</evidence>
<dbReference type="FunFam" id="2.40.70.10:FF:000011">
    <property type="entry name" value="Aspartic protease"/>
    <property type="match status" value="1"/>
</dbReference>
<dbReference type="CDD" id="cd05474">
    <property type="entry name" value="SAP_like"/>
    <property type="match status" value="1"/>
</dbReference>
<dbReference type="Gene3D" id="2.40.70.10">
    <property type="entry name" value="Acid Proteases"/>
    <property type="match status" value="2"/>
</dbReference>
<feature type="active site" evidence="8">
    <location>
        <position position="280"/>
    </location>
</feature>
<evidence type="ECO:0000313" key="14">
    <source>
        <dbReference type="Proteomes" id="UP000289323"/>
    </source>
</evidence>
<evidence type="ECO:0000256" key="9">
    <source>
        <dbReference type="PIRSR" id="PIRSR601461-2"/>
    </source>
</evidence>
<evidence type="ECO:0000256" key="2">
    <source>
        <dbReference type="ARBA" id="ARBA00022670"/>
    </source>
</evidence>
<dbReference type="Pfam" id="PF00026">
    <property type="entry name" value="Asp"/>
    <property type="match status" value="1"/>
</dbReference>
<name>A0A446BJX4_9PEZI</name>
<evidence type="ECO:0000256" key="4">
    <source>
        <dbReference type="ARBA" id="ARBA00022750"/>
    </source>
</evidence>
<feature type="domain" description="Peptidase A1" evidence="12">
    <location>
        <begin position="69"/>
        <end position="410"/>
    </location>
</feature>
<dbReference type="EMBL" id="OUUZ01000009">
    <property type="protein sequence ID" value="SPQ22804.1"/>
    <property type="molecule type" value="Genomic_DNA"/>
</dbReference>
<dbReference type="PROSITE" id="PS00141">
    <property type="entry name" value="ASP_PROTEASE"/>
    <property type="match status" value="1"/>
</dbReference>
<dbReference type="AlphaFoldDB" id="A0A446BJX4"/>
<dbReference type="SUPFAM" id="SSF50630">
    <property type="entry name" value="Acid proteases"/>
    <property type="match status" value="1"/>
</dbReference>
<evidence type="ECO:0000256" key="8">
    <source>
        <dbReference type="PIRSR" id="PIRSR601461-1"/>
    </source>
</evidence>
<evidence type="ECO:0000256" key="3">
    <source>
        <dbReference type="ARBA" id="ARBA00022729"/>
    </source>
</evidence>
<dbReference type="InterPro" id="IPR001461">
    <property type="entry name" value="Aspartic_peptidase_A1"/>
</dbReference>
<dbReference type="PANTHER" id="PTHR47966">
    <property type="entry name" value="BETA-SITE APP-CLEAVING ENZYME, ISOFORM A-RELATED"/>
    <property type="match status" value="1"/>
</dbReference>
<feature type="signal peptide" evidence="11">
    <location>
        <begin position="1"/>
        <end position="21"/>
    </location>
</feature>
<evidence type="ECO:0000256" key="10">
    <source>
        <dbReference type="RuleBase" id="RU000454"/>
    </source>
</evidence>
<gene>
    <name evidence="13" type="ORF">TT172_LOCUS5223</name>
</gene>
<evidence type="ECO:0000256" key="5">
    <source>
        <dbReference type="ARBA" id="ARBA00022801"/>
    </source>
</evidence>
<organism evidence="13 14">
    <name type="scientific">Thermothielavioides terrestris</name>
    <dbReference type="NCBI Taxonomy" id="2587410"/>
    <lineage>
        <taxon>Eukaryota</taxon>
        <taxon>Fungi</taxon>
        <taxon>Dikarya</taxon>
        <taxon>Ascomycota</taxon>
        <taxon>Pezizomycotina</taxon>
        <taxon>Sordariomycetes</taxon>
        <taxon>Sordariomycetidae</taxon>
        <taxon>Sordariales</taxon>
        <taxon>Chaetomiaceae</taxon>
        <taxon>Thermothielavioides</taxon>
    </lineage>
</organism>
<keyword evidence="5 10" id="KW-0378">Hydrolase</keyword>
<sequence>MKWHTLLAIAASLSLSQPADGLSIGRRQEGLKVLGLETQRRAPRNPVHRDRLRKRGELPIGLDNEETLYFINATVGTPATALRLHLDTGSSDMWVNTPTSAYCSSKSKPCAFAGTYSANASSTSEYVGSYFNISYVDGSGASGDYVSDTVTIGGHKIDRLQFGVGYQSTNAQGIMGIGYPLNEVQVGRAGLRAYNNLPAQLVADGVIQSKAYSLWLNDLDANTGSILFGGVDAAKYTPPLLSLPVEPQSGVYSEFFITLTGLQLGSTAIGSDLALAVLLDSGSSLTYLPDSLVQSIYAAVGAVYDSDANAAYVPCALADDASAAPLNFTFTTATISVAMRELVLDLVTSSGQRPTFSNGAAACLFGIGPAGSGASAGGSGSSAGTSVLGDTFLRSAYVVYDLDNNYVSLAPTRFNSSESRVLEIGTGAAAVPGATKVQNPVRATEGLRGSGNGSSALSASAAAAAGRWGAVGSAAGGSAGLSAWRSLRPPPWWGD</sequence>
<dbReference type="GO" id="GO:0004190">
    <property type="term" value="F:aspartic-type endopeptidase activity"/>
    <property type="evidence" value="ECO:0007669"/>
    <property type="project" value="UniProtKB-KW"/>
</dbReference>
<keyword evidence="2 10" id="KW-0645">Protease</keyword>
<feature type="chain" id="PRO_5019020424" description="Probable aspartic-type endopeptidase OPSB" evidence="11">
    <location>
        <begin position="22"/>
        <end position="495"/>
    </location>
</feature>
<evidence type="ECO:0000256" key="1">
    <source>
        <dbReference type="ARBA" id="ARBA00007447"/>
    </source>
</evidence>
<evidence type="ECO:0000256" key="6">
    <source>
        <dbReference type="ARBA" id="ARBA00067536"/>
    </source>
</evidence>
<accession>A0A446BJX4</accession>
<dbReference type="InterPro" id="IPR033121">
    <property type="entry name" value="PEPTIDASE_A1"/>
</dbReference>
<keyword evidence="4 10" id="KW-0064">Aspartyl protease</keyword>
<evidence type="ECO:0000259" key="12">
    <source>
        <dbReference type="PROSITE" id="PS51767"/>
    </source>
</evidence>
<dbReference type="InterPro" id="IPR021109">
    <property type="entry name" value="Peptidase_aspartic_dom_sf"/>
</dbReference>
<comment type="similarity">
    <text evidence="1 10">Belongs to the peptidase A1 family.</text>
</comment>
<protein>
    <recommendedName>
        <fullName evidence="7">Probable aspartic-type endopeptidase OPSB</fullName>
    </recommendedName>
    <alternativeName>
        <fullName evidence="6">Probable aspartic-type endopeptidase opsB</fullName>
    </alternativeName>
</protein>
<keyword evidence="3 11" id="KW-0732">Signal</keyword>
<dbReference type="Proteomes" id="UP000289323">
    <property type="component" value="Unassembled WGS sequence"/>
</dbReference>
<dbReference type="GO" id="GO:0006508">
    <property type="term" value="P:proteolysis"/>
    <property type="evidence" value="ECO:0007669"/>
    <property type="project" value="UniProtKB-KW"/>
</dbReference>
<proteinExistence type="inferred from homology"/>
<reference evidence="13 14" key="1">
    <citation type="submission" date="2018-04" db="EMBL/GenBank/DDBJ databases">
        <authorList>
            <person name="Huttner S."/>
            <person name="Dainat J."/>
        </authorList>
    </citation>
    <scope>NUCLEOTIDE SEQUENCE [LARGE SCALE GENOMIC DNA]</scope>
</reference>
<evidence type="ECO:0000313" key="13">
    <source>
        <dbReference type="EMBL" id="SPQ22804.1"/>
    </source>
</evidence>
<dbReference type="PRINTS" id="PR00792">
    <property type="entry name" value="PEPSIN"/>
</dbReference>